<gene>
    <name evidence="1" type="ORF">FZC79_13705</name>
</gene>
<organism evidence="1 2">
    <name type="scientific">Rossellomorea vietnamensis</name>
    <dbReference type="NCBI Taxonomy" id="218284"/>
    <lineage>
        <taxon>Bacteria</taxon>
        <taxon>Bacillati</taxon>
        <taxon>Bacillota</taxon>
        <taxon>Bacilli</taxon>
        <taxon>Bacillales</taxon>
        <taxon>Bacillaceae</taxon>
        <taxon>Rossellomorea</taxon>
    </lineage>
</organism>
<proteinExistence type="predicted"/>
<dbReference type="EMBL" id="VTEH01000011">
    <property type="protein sequence ID" value="TYR74529.1"/>
    <property type="molecule type" value="Genomic_DNA"/>
</dbReference>
<reference evidence="1 2" key="1">
    <citation type="submission" date="2019-08" db="EMBL/GenBank/DDBJ databases">
        <title>Bacillus genomes from the desert of Cuatro Cienegas, Coahuila.</title>
        <authorList>
            <person name="Olmedo-Alvarez G."/>
        </authorList>
    </citation>
    <scope>NUCLEOTIDE SEQUENCE [LARGE SCALE GENOMIC DNA]</scope>
    <source>
        <strain evidence="1 2">CH40_1T</strain>
    </source>
</reference>
<sequence length="66" mass="7763">MLERTVSEKLEETYATEDFSIQFVEELSKDSILVSYQLEGNEPTFISFYERDNGHLVLVNTRELEE</sequence>
<dbReference type="Proteomes" id="UP000323317">
    <property type="component" value="Unassembled WGS sequence"/>
</dbReference>
<protein>
    <submittedName>
        <fullName evidence="1">Uncharacterized protein</fullName>
    </submittedName>
</protein>
<dbReference type="AlphaFoldDB" id="A0A5D4KCB6"/>
<accession>A0A5D4KCB6</accession>
<evidence type="ECO:0000313" key="2">
    <source>
        <dbReference type="Proteomes" id="UP000323317"/>
    </source>
</evidence>
<comment type="caution">
    <text evidence="1">The sequence shown here is derived from an EMBL/GenBank/DDBJ whole genome shotgun (WGS) entry which is preliminary data.</text>
</comment>
<name>A0A5D4KCB6_9BACI</name>
<dbReference type="RefSeq" id="WP_148947358.1">
    <property type="nucleotide sequence ID" value="NZ_VTEH01000011.1"/>
</dbReference>
<evidence type="ECO:0000313" key="1">
    <source>
        <dbReference type="EMBL" id="TYR74529.1"/>
    </source>
</evidence>